<feature type="transmembrane region" description="Helical" evidence="7">
    <location>
        <begin position="142"/>
        <end position="161"/>
    </location>
</feature>
<evidence type="ECO:0000256" key="5">
    <source>
        <dbReference type="ARBA" id="ARBA00022989"/>
    </source>
</evidence>
<accession>A0A849BI14</accession>
<comment type="subcellular location">
    <subcellularLocation>
        <location evidence="1 7">Cell membrane</location>
        <topology evidence="1 7">Multi-pass membrane protein</topology>
    </subcellularLocation>
</comment>
<dbReference type="InterPro" id="IPR010065">
    <property type="entry name" value="AA_ABC_transptr_permease_3TM"/>
</dbReference>
<dbReference type="Pfam" id="PF00528">
    <property type="entry name" value="BPD_transp_1"/>
    <property type="match status" value="1"/>
</dbReference>
<dbReference type="Gene3D" id="1.10.3720.10">
    <property type="entry name" value="MetI-like"/>
    <property type="match status" value="1"/>
</dbReference>
<dbReference type="CDD" id="cd06261">
    <property type="entry name" value="TM_PBP2"/>
    <property type="match status" value="1"/>
</dbReference>
<evidence type="ECO:0000256" key="6">
    <source>
        <dbReference type="ARBA" id="ARBA00023136"/>
    </source>
</evidence>
<feature type="transmembrane region" description="Helical" evidence="7">
    <location>
        <begin position="182"/>
        <end position="204"/>
    </location>
</feature>
<feature type="region of interest" description="Disordered" evidence="8">
    <location>
        <begin position="264"/>
        <end position="284"/>
    </location>
</feature>
<dbReference type="RefSeq" id="WP_171202075.1">
    <property type="nucleotide sequence ID" value="NZ_BAAANP010000013.1"/>
</dbReference>
<dbReference type="GO" id="GO:0022857">
    <property type="term" value="F:transmembrane transporter activity"/>
    <property type="evidence" value="ECO:0007669"/>
    <property type="project" value="InterPro"/>
</dbReference>
<comment type="caution">
    <text evidence="10">The sequence shown here is derived from an EMBL/GenBank/DDBJ whole genome shotgun (WGS) entry which is preliminary data.</text>
</comment>
<organism evidence="10 11">
    <name type="scientific">Pseudokineococcus marinus</name>
    <dbReference type="NCBI Taxonomy" id="351215"/>
    <lineage>
        <taxon>Bacteria</taxon>
        <taxon>Bacillati</taxon>
        <taxon>Actinomycetota</taxon>
        <taxon>Actinomycetes</taxon>
        <taxon>Kineosporiales</taxon>
        <taxon>Kineosporiaceae</taxon>
        <taxon>Pseudokineococcus</taxon>
    </lineage>
</organism>
<evidence type="ECO:0000259" key="9">
    <source>
        <dbReference type="PROSITE" id="PS50928"/>
    </source>
</evidence>
<dbReference type="GO" id="GO:0006865">
    <property type="term" value="P:amino acid transport"/>
    <property type="evidence" value="ECO:0007669"/>
    <property type="project" value="TreeGrafter"/>
</dbReference>
<comment type="similarity">
    <text evidence="7">Belongs to the binding-protein-dependent transport system permease family.</text>
</comment>
<dbReference type="InterPro" id="IPR000515">
    <property type="entry name" value="MetI-like"/>
</dbReference>
<keyword evidence="6 7" id="KW-0472">Membrane</keyword>
<evidence type="ECO:0000313" key="11">
    <source>
        <dbReference type="Proteomes" id="UP000555552"/>
    </source>
</evidence>
<keyword evidence="3" id="KW-1003">Cell membrane</keyword>
<dbReference type="EMBL" id="JABEMA010000027">
    <property type="protein sequence ID" value="NNH22221.1"/>
    <property type="molecule type" value="Genomic_DNA"/>
</dbReference>
<proteinExistence type="inferred from homology"/>
<dbReference type="SUPFAM" id="SSF161098">
    <property type="entry name" value="MetI-like"/>
    <property type="match status" value="1"/>
</dbReference>
<evidence type="ECO:0000313" key="10">
    <source>
        <dbReference type="EMBL" id="NNH22221.1"/>
    </source>
</evidence>
<dbReference type="InterPro" id="IPR035906">
    <property type="entry name" value="MetI-like_sf"/>
</dbReference>
<dbReference type="PROSITE" id="PS50928">
    <property type="entry name" value="ABC_TM1"/>
    <property type="match status" value="1"/>
</dbReference>
<keyword evidence="2 7" id="KW-0813">Transport</keyword>
<dbReference type="AlphaFoldDB" id="A0A849BI14"/>
<evidence type="ECO:0000256" key="2">
    <source>
        <dbReference type="ARBA" id="ARBA00022448"/>
    </source>
</evidence>
<sequence length="284" mass="30113">MSAPTSVLYDLPGPRALRRNRLIGVLGVLAVLGVLGLLLQRMAAAGQLTAARWTPFLYTDIQNALLDGLLATLRVAVIGGALALVLGVVLAAGQLSDHRVLRWPSVAVVQLLRGLPLLLLIFALFLGSGGAISVFWSLVLGLVLYNGSVLAEVFRAGVLAVPSGQWEAASALGLRKTATMRFVLVPQAVRSMLPVIVAQLVVLLKDSALGFIVGYAELLRQGRIIGATYFNVIPSLIVVAAIYIAINLLLGWLATRLERRSRRVPGQRATERAEEDVASSATGG</sequence>
<dbReference type="PANTHER" id="PTHR30614:SF21">
    <property type="entry name" value="AMINO ACID ABC TRANSPORTER PERMEASE"/>
    <property type="match status" value="1"/>
</dbReference>
<protein>
    <submittedName>
        <fullName evidence="10">Amino acid ABC transporter permease</fullName>
    </submittedName>
</protein>
<keyword evidence="11" id="KW-1185">Reference proteome</keyword>
<keyword evidence="5 7" id="KW-1133">Transmembrane helix</keyword>
<dbReference type="GO" id="GO:0043190">
    <property type="term" value="C:ATP-binding cassette (ABC) transporter complex"/>
    <property type="evidence" value="ECO:0007669"/>
    <property type="project" value="InterPro"/>
</dbReference>
<dbReference type="PANTHER" id="PTHR30614">
    <property type="entry name" value="MEMBRANE COMPONENT OF AMINO ACID ABC TRANSPORTER"/>
    <property type="match status" value="1"/>
</dbReference>
<reference evidence="10 11" key="1">
    <citation type="submission" date="2020-05" db="EMBL/GenBank/DDBJ databases">
        <title>MicrobeNet Type strains.</title>
        <authorList>
            <person name="Nicholson A.C."/>
        </authorList>
    </citation>
    <scope>NUCLEOTIDE SEQUENCE [LARGE SCALE GENOMIC DNA]</scope>
    <source>
        <strain evidence="10 11">JCM 14547</strain>
    </source>
</reference>
<evidence type="ECO:0000256" key="4">
    <source>
        <dbReference type="ARBA" id="ARBA00022692"/>
    </source>
</evidence>
<keyword evidence="4 7" id="KW-0812">Transmembrane</keyword>
<dbReference type="Proteomes" id="UP000555552">
    <property type="component" value="Unassembled WGS sequence"/>
</dbReference>
<evidence type="ECO:0000256" key="3">
    <source>
        <dbReference type="ARBA" id="ARBA00022475"/>
    </source>
</evidence>
<evidence type="ECO:0000256" key="7">
    <source>
        <dbReference type="RuleBase" id="RU363032"/>
    </source>
</evidence>
<dbReference type="NCBIfam" id="TIGR01726">
    <property type="entry name" value="HEQRo_perm_3TM"/>
    <property type="match status" value="1"/>
</dbReference>
<name>A0A849BI14_9ACTN</name>
<feature type="transmembrane region" description="Helical" evidence="7">
    <location>
        <begin position="224"/>
        <end position="253"/>
    </location>
</feature>
<gene>
    <name evidence="10" type="ORF">HLB09_03805</name>
</gene>
<evidence type="ECO:0000256" key="1">
    <source>
        <dbReference type="ARBA" id="ARBA00004651"/>
    </source>
</evidence>
<dbReference type="InterPro" id="IPR043429">
    <property type="entry name" value="ArtM/GltK/GlnP/TcyL/YhdX-like"/>
</dbReference>
<feature type="transmembrane region" description="Helical" evidence="7">
    <location>
        <begin position="69"/>
        <end position="93"/>
    </location>
</feature>
<feature type="transmembrane region" description="Helical" evidence="7">
    <location>
        <begin position="114"/>
        <end position="136"/>
    </location>
</feature>
<feature type="domain" description="ABC transmembrane type-1" evidence="9">
    <location>
        <begin position="69"/>
        <end position="254"/>
    </location>
</feature>
<evidence type="ECO:0000256" key="8">
    <source>
        <dbReference type="SAM" id="MobiDB-lite"/>
    </source>
</evidence>